<dbReference type="SUPFAM" id="SSF46689">
    <property type="entry name" value="Homeodomain-like"/>
    <property type="match status" value="2"/>
</dbReference>
<evidence type="ECO:0000313" key="4">
    <source>
        <dbReference type="Proteomes" id="UP001220324"/>
    </source>
</evidence>
<dbReference type="InterPro" id="IPR001005">
    <property type="entry name" value="SANT/Myb"/>
</dbReference>
<keyword evidence="4" id="KW-1185">Reference proteome</keyword>
<dbReference type="Proteomes" id="UP001220324">
    <property type="component" value="Unassembled WGS sequence"/>
</dbReference>
<dbReference type="CDD" id="cd00167">
    <property type="entry name" value="SANT"/>
    <property type="match status" value="2"/>
</dbReference>
<dbReference type="Pfam" id="PF13921">
    <property type="entry name" value="Myb_DNA-bind_6"/>
    <property type="match status" value="1"/>
</dbReference>
<comment type="caution">
    <text evidence="3">The sequence shown here is derived from an EMBL/GenBank/DDBJ whole genome shotgun (WGS) entry which is preliminary data.</text>
</comment>
<reference evidence="3 4" key="1">
    <citation type="journal article" date="2023" name="IMA Fungus">
        <title>Comparative genomic study of the Penicillium genus elucidates a diverse pangenome and 15 lateral gene transfer events.</title>
        <authorList>
            <person name="Petersen C."/>
            <person name="Sorensen T."/>
            <person name="Nielsen M.R."/>
            <person name="Sondergaard T.E."/>
            <person name="Sorensen J.L."/>
            <person name="Fitzpatrick D.A."/>
            <person name="Frisvad J.C."/>
            <person name="Nielsen K.L."/>
        </authorList>
    </citation>
    <scope>NUCLEOTIDE SEQUENCE [LARGE SCALE GENOMIC DNA]</scope>
    <source>
        <strain evidence="3 4">IBT 35679</strain>
    </source>
</reference>
<dbReference type="EMBL" id="JAQIZZ010000002">
    <property type="protein sequence ID" value="KAJ5552369.1"/>
    <property type="molecule type" value="Genomic_DNA"/>
</dbReference>
<proteinExistence type="predicted"/>
<feature type="domain" description="Myb-like" evidence="2">
    <location>
        <begin position="224"/>
        <end position="272"/>
    </location>
</feature>
<evidence type="ECO:0000256" key="1">
    <source>
        <dbReference type="SAM" id="MobiDB-lite"/>
    </source>
</evidence>
<protein>
    <recommendedName>
        <fullName evidence="2">Myb-like domain-containing protein</fullName>
    </recommendedName>
</protein>
<dbReference type="Gene3D" id="1.10.10.60">
    <property type="entry name" value="Homeodomain-like"/>
    <property type="match status" value="2"/>
</dbReference>
<evidence type="ECO:0000313" key="3">
    <source>
        <dbReference type="EMBL" id="KAJ5552369.1"/>
    </source>
</evidence>
<sequence length="334" mass="37528">MSATLAAPYRGFAVTYSHAEKPNDHDLMTYDEAHSQPRDRLLSGLSYHSQDANASHFGHMQAVLPPLPEPHTTGHHEVHPTFSSGHQLLHPHPYNYDISYPSESRKRSRSGSDGGHHHQMDRNMVPQQPTHLMPLDGPGSAPEADMLFPIQTDHSGVHVSSSHSYASPMSLSLPLPVPLPILQQHHHHRLPAQANLRDRPNVQGPPCMVGQPGMPPPAPRPSGPKLKFTPREDSLLVELKEDKNLAWRQVADFFPGRTSGTLQVRYCTKLKAKDVVWTDEMVERLQHAMKAYQVDRWRIIASKVGNGYTALACKKRARQFPPEPEEEEDEYEDD</sequence>
<feature type="domain" description="Myb-like" evidence="2">
    <location>
        <begin position="273"/>
        <end position="323"/>
    </location>
</feature>
<feature type="region of interest" description="Disordered" evidence="1">
    <location>
        <begin position="93"/>
        <end position="122"/>
    </location>
</feature>
<organism evidence="3 4">
    <name type="scientific">Penicillium frequentans</name>
    <dbReference type="NCBI Taxonomy" id="3151616"/>
    <lineage>
        <taxon>Eukaryota</taxon>
        <taxon>Fungi</taxon>
        <taxon>Dikarya</taxon>
        <taxon>Ascomycota</taxon>
        <taxon>Pezizomycotina</taxon>
        <taxon>Eurotiomycetes</taxon>
        <taxon>Eurotiomycetidae</taxon>
        <taxon>Eurotiales</taxon>
        <taxon>Aspergillaceae</taxon>
        <taxon>Penicillium</taxon>
    </lineage>
</organism>
<dbReference type="InterPro" id="IPR009057">
    <property type="entry name" value="Homeodomain-like_sf"/>
</dbReference>
<name>A0AAD6GI50_9EURO</name>
<gene>
    <name evidence="3" type="ORF">N7494_001747</name>
</gene>
<evidence type="ECO:0000259" key="2">
    <source>
        <dbReference type="SMART" id="SM00717"/>
    </source>
</evidence>
<accession>A0AAD6GI50</accession>
<dbReference type="SMART" id="SM00717">
    <property type="entry name" value="SANT"/>
    <property type="match status" value="2"/>
</dbReference>
<dbReference type="AlphaFoldDB" id="A0AAD6GI50"/>